<evidence type="ECO:0000313" key="4">
    <source>
        <dbReference type="Proteomes" id="UP000318138"/>
    </source>
</evidence>
<proteinExistence type="inferred from homology"/>
<dbReference type="InterPro" id="IPR036291">
    <property type="entry name" value="NAD(P)-bd_dom_sf"/>
</dbReference>
<dbReference type="Gene3D" id="3.40.50.720">
    <property type="entry name" value="NAD(P)-binding Rossmann-like Domain"/>
    <property type="match status" value="1"/>
</dbReference>
<comment type="similarity">
    <text evidence="2">Belongs to the short-chain dehydrogenases/reductases (SDR) family.</text>
</comment>
<reference evidence="4" key="1">
    <citation type="submission" date="2019-07" db="EMBL/GenBank/DDBJ databases">
        <title>Bacillus alkalisoli sp. nov. isolated from saline soil.</title>
        <authorList>
            <person name="Sun J.-Q."/>
            <person name="Xu L."/>
        </authorList>
    </citation>
    <scope>NUCLEOTIDE SEQUENCE [LARGE SCALE GENOMIC DNA]</scope>
    <source>
        <strain evidence="4">M4U3P1</strain>
    </source>
</reference>
<dbReference type="PRINTS" id="PR00081">
    <property type="entry name" value="GDHRDH"/>
</dbReference>
<evidence type="ECO:0000256" key="1">
    <source>
        <dbReference type="ARBA" id="ARBA00023002"/>
    </source>
</evidence>
<dbReference type="InterPro" id="IPR002347">
    <property type="entry name" value="SDR_fam"/>
</dbReference>
<dbReference type="EMBL" id="CP041372">
    <property type="protein sequence ID" value="QKS70395.1"/>
    <property type="molecule type" value="Genomic_DNA"/>
</dbReference>
<keyword evidence="4" id="KW-1185">Reference proteome</keyword>
<dbReference type="AlphaFoldDB" id="A0A859FDR8"/>
<evidence type="ECO:0000256" key="2">
    <source>
        <dbReference type="RuleBase" id="RU000363"/>
    </source>
</evidence>
<sequence length="275" mass="30576">MKIAIVTGANSGLGFATSVGLLKQGIHVIFACRSEKNGHEAVERAQLLTGSDQATFIPCDLSSLSSIDRFCELVMDSFDHIDILVNNAAILPTKRTETKNGFEMQLGVNHLGHFYLTTKLLSLIEKSEDGRIVVISSDASKWGSIDYEDPHFTKRRYRLFKAYGQSKLANLLFTVELAKRSHVSVNAVHPGAVATQLGVNRQTGFGKTIHRVLRPFFQTPTAAAETVLYLATDDDAIGLSGGYYYKKQERPFKPPVDPSEFWNWSEEQLRTAKHI</sequence>
<accession>A0A859FDR8</accession>
<organism evidence="3 4">
    <name type="scientific">Paenalkalicoccus suaedae</name>
    <dbReference type="NCBI Taxonomy" id="2592382"/>
    <lineage>
        <taxon>Bacteria</taxon>
        <taxon>Bacillati</taxon>
        <taxon>Bacillota</taxon>
        <taxon>Bacilli</taxon>
        <taxon>Bacillales</taxon>
        <taxon>Bacillaceae</taxon>
        <taxon>Paenalkalicoccus</taxon>
    </lineage>
</organism>
<dbReference type="CDD" id="cd05327">
    <property type="entry name" value="retinol-DH_like_SDR_c_like"/>
    <property type="match status" value="1"/>
</dbReference>
<dbReference type="GO" id="GO:0016491">
    <property type="term" value="F:oxidoreductase activity"/>
    <property type="evidence" value="ECO:0007669"/>
    <property type="project" value="UniProtKB-KW"/>
</dbReference>
<keyword evidence="1" id="KW-0560">Oxidoreductase</keyword>
<dbReference type="RefSeq" id="WP_176008434.1">
    <property type="nucleotide sequence ID" value="NZ_CP041372.2"/>
</dbReference>
<dbReference type="Proteomes" id="UP000318138">
    <property type="component" value="Chromosome"/>
</dbReference>
<gene>
    <name evidence="3" type="ORF">FLK61_26950</name>
</gene>
<dbReference type="SUPFAM" id="SSF51735">
    <property type="entry name" value="NAD(P)-binding Rossmann-fold domains"/>
    <property type="match status" value="1"/>
</dbReference>
<dbReference type="PRINTS" id="PR00080">
    <property type="entry name" value="SDRFAMILY"/>
</dbReference>
<protein>
    <submittedName>
        <fullName evidence="3">SDR family oxidoreductase</fullName>
    </submittedName>
</protein>
<dbReference type="PANTHER" id="PTHR43157:SF31">
    <property type="entry name" value="PHOSPHATIDYLINOSITOL-GLYCAN BIOSYNTHESIS CLASS F PROTEIN"/>
    <property type="match status" value="1"/>
</dbReference>
<evidence type="ECO:0000313" key="3">
    <source>
        <dbReference type="EMBL" id="QKS70395.1"/>
    </source>
</evidence>
<dbReference type="Pfam" id="PF00106">
    <property type="entry name" value="adh_short"/>
    <property type="match status" value="1"/>
</dbReference>
<dbReference type="KEGG" id="psua:FLK61_26950"/>
<dbReference type="PANTHER" id="PTHR43157">
    <property type="entry name" value="PHOSPHATIDYLINOSITOL-GLYCAN BIOSYNTHESIS CLASS F PROTEIN-RELATED"/>
    <property type="match status" value="1"/>
</dbReference>
<name>A0A859FDR8_9BACI</name>